<dbReference type="OrthoDB" id="3848913at2"/>
<evidence type="ECO:0000313" key="3">
    <source>
        <dbReference type="Proteomes" id="UP000286931"/>
    </source>
</evidence>
<evidence type="ECO:0000256" key="1">
    <source>
        <dbReference type="SAM" id="MobiDB-lite"/>
    </source>
</evidence>
<gene>
    <name evidence="2" type="ORF">EHYA_08626</name>
</gene>
<feature type="compositionally biased region" description="Basic and acidic residues" evidence="1">
    <location>
        <begin position="1"/>
        <end position="10"/>
    </location>
</feature>
<sequence length="697" mass="74930">MTHPEERPLDPVDSLDPSAPEDVDAPSEPGGGARPPASPTDLGPADGTWSDEVWPDEEFGPAESAATVIVTHDGTGRHHFGAGSPPAAPHRPRQAREGPIWSEESDLVRRTFVPPKGYLRAQGMMSRQLILLTGEARSGKRTLALHLMQDQHVESVIALDPEEDLTTRRIQRGRGYVVDSVGADTLAGYTRDDLELLRRRLVERGSVLVATAVVGASMLGVWAPWHVPCARPDPLQVLRSHLTDRMGPGWERRHLDLVDEDIAELVRADGGRPERAARIAAELAGLAAGGFTRTQVLNALRDREHVAVAGWLRAHPACADWALMIAAAVFEGHDYGIVAERAAALRAMLAEHLPTSAAASADGWPPQARSARLDLIDATAIAADATRDGARYRLDVVRFNRPRWAASVREHVWDVYPDLRDPLVEWLAATPRQPADVHRVAARAAGAFMAGGRGHRPLAPIHRWARTGARRTMAVSALKAAAQDAVVATQVRHLVEAWSRDGAHPGLRLMAARAYPGLASVYPGPTLTGLLRLARTGDRAVAEAARDGIAALCREGIRAESVLERVEDWEEAAAAAELAAHLVLDEGAGGSPADDRFLAVVRNAVTDRDGYAVVARLFTRLLGAGAGDPTRASALREGLTRLFGPGRDHGLERLAFDLTRLAYEGLPNGEVIDIGVLEPAIRAFEEPILGPNGGTRA</sequence>
<comment type="caution">
    <text evidence="2">The sequence shown here is derived from an EMBL/GenBank/DDBJ whole genome shotgun (WGS) entry which is preliminary data.</text>
</comment>
<organism evidence="2 3">
    <name type="scientific">Embleya hyalina</name>
    <dbReference type="NCBI Taxonomy" id="516124"/>
    <lineage>
        <taxon>Bacteria</taxon>
        <taxon>Bacillati</taxon>
        <taxon>Actinomycetota</taxon>
        <taxon>Actinomycetes</taxon>
        <taxon>Kitasatosporales</taxon>
        <taxon>Streptomycetaceae</taxon>
        <taxon>Embleya</taxon>
    </lineage>
</organism>
<feature type="region of interest" description="Disordered" evidence="1">
    <location>
        <begin position="74"/>
        <end position="100"/>
    </location>
</feature>
<dbReference type="EMBL" id="BIFH01000043">
    <property type="protein sequence ID" value="GCE00899.1"/>
    <property type="molecule type" value="Genomic_DNA"/>
</dbReference>
<dbReference type="Proteomes" id="UP000286931">
    <property type="component" value="Unassembled WGS sequence"/>
</dbReference>
<feature type="region of interest" description="Disordered" evidence="1">
    <location>
        <begin position="1"/>
        <end position="56"/>
    </location>
</feature>
<keyword evidence="3" id="KW-1185">Reference proteome</keyword>
<evidence type="ECO:0000313" key="2">
    <source>
        <dbReference type="EMBL" id="GCE00899.1"/>
    </source>
</evidence>
<dbReference type="AlphaFoldDB" id="A0A401Z1X9"/>
<protein>
    <submittedName>
        <fullName evidence="2">Uncharacterized protein</fullName>
    </submittedName>
</protein>
<proteinExistence type="predicted"/>
<dbReference type="RefSeq" id="WP_126642588.1">
    <property type="nucleotide sequence ID" value="NZ_BIFH01000043.1"/>
</dbReference>
<reference evidence="2 3" key="1">
    <citation type="submission" date="2018-12" db="EMBL/GenBank/DDBJ databases">
        <title>Draft genome sequence of Embleya hyalina NBRC 13850T.</title>
        <authorList>
            <person name="Komaki H."/>
            <person name="Hosoyama A."/>
            <person name="Kimura A."/>
            <person name="Ichikawa N."/>
            <person name="Tamura T."/>
        </authorList>
    </citation>
    <scope>NUCLEOTIDE SEQUENCE [LARGE SCALE GENOMIC DNA]</scope>
    <source>
        <strain evidence="2 3">NBRC 13850</strain>
    </source>
</reference>
<name>A0A401Z1X9_9ACTN</name>
<accession>A0A401Z1X9</accession>